<organism evidence="1 2">
    <name type="scientific">Mycobacteroides abscessus subsp. bolletii 1513</name>
    <dbReference type="NCBI Taxonomy" id="1299321"/>
    <lineage>
        <taxon>Bacteria</taxon>
        <taxon>Bacillati</taxon>
        <taxon>Actinomycetota</taxon>
        <taxon>Actinomycetes</taxon>
        <taxon>Mycobacteriales</taxon>
        <taxon>Mycobacteriaceae</taxon>
        <taxon>Mycobacteroides</taxon>
        <taxon>Mycobacteroides abscessus</taxon>
    </lineage>
</organism>
<name>X8DS33_9MYCO</name>
<comment type="caution">
    <text evidence="1">The sequence shown here is derived from an EMBL/GenBank/DDBJ whole genome shotgun (WGS) entry which is preliminary data.</text>
</comment>
<protein>
    <submittedName>
        <fullName evidence="1">Uncharacterized protein</fullName>
    </submittedName>
</protein>
<gene>
    <name evidence="1" type="ORF">I540_3737</name>
</gene>
<dbReference type="Proteomes" id="UP000023351">
    <property type="component" value="Unassembled WGS sequence"/>
</dbReference>
<accession>X8DS33</accession>
<dbReference type="EMBL" id="JAOJ01000002">
    <property type="protein sequence ID" value="EUA70285.1"/>
    <property type="molecule type" value="Genomic_DNA"/>
</dbReference>
<evidence type="ECO:0000313" key="1">
    <source>
        <dbReference type="EMBL" id="EUA70285.1"/>
    </source>
</evidence>
<dbReference type="PATRIC" id="fig|1299321.3.peg.3596"/>
<reference evidence="1 2" key="1">
    <citation type="submission" date="2013-12" db="EMBL/GenBank/DDBJ databases">
        <authorList>
            <person name="Zelazny A."/>
            <person name="Olivier K."/>
            <person name="Holland S."/>
            <person name="Lenaerts A."/>
            <person name="Ordway D."/>
            <person name="DeGroote M.A."/>
            <person name="Parker T."/>
            <person name="Sizemore C."/>
            <person name="Tallon L.J."/>
            <person name="Sadzewicz L.K."/>
            <person name="Sengamalay N."/>
            <person name="Fraser C.M."/>
            <person name="Hine E."/>
            <person name="Shefchek K.A."/>
            <person name="Das S.P."/>
            <person name="Tettelin H."/>
        </authorList>
    </citation>
    <scope>NUCLEOTIDE SEQUENCE [LARGE SCALE GENOMIC DNA]</scope>
    <source>
        <strain evidence="1 2">1513</strain>
    </source>
</reference>
<dbReference type="AlphaFoldDB" id="X8DS33"/>
<proteinExistence type="predicted"/>
<sequence length="146" mass="16450">MTDYHALVVFDSPAMTLATAWEVRYAMERGRTNVAFRLTDHSAVFTLHGEYSEAQKALAWLCPSCDPDSEAYCWHAETGSAMSVRDRYARNYPLTIKRVAVTPVPPKPKSQQNQTVVVVPESDDFGRMLDAMTKMASMSMKDFYPS</sequence>
<evidence type="ECO:0000313" key="2">
    <source>
        <dbReference type="Proteomes" id="UP000023351"/>
    </source>
</evidence>